<dbReference type="Proteomes" id="UP000664859">
    <property type="component" value="Unassembled WGS sequence"/>
</dbReference>
<name>A0A835ZEI9_9STRA</name>
<feature type="compositionally biased region" description="Polar residues" evidence="1">
    <location>
        <begin position="640"/>
        <end position="660"/>
    </location>
</feature>
<dbReference type="InterPro" id="IPR051942">
    <property type="entry name" value="DENN_domain_containing_2"/>
</dbReference>
<feature type="compositionally biased region" description="Low complexity" evidence="1">
    <location>
        <begin position="815"/>
        <end position="830"/>
    </location>
</feature>
<feature type="compositionally biased region" description="Pro residues" evidence="1">
    <location>
        <begin position="661"/>
        <end position="712"/>
    </location>
</feature>
<dbReference type="OrthoDB" id="205414at2759"/>
<dbReference type="SUPFAM" id="SSF48464">
    <property type="entry name" value="ENTH/VHS domain"/>
    <property type="match status" value="1"/>
</dbReference>
<dbReference type="InterPro" id="IPR037516">
    <property type="entry name" value="Tripartite_DENN"/>
</dbReference>
<protein>
    <submittedName>
        <fullName evidence="3">AEX-3 domain-containing protein</fullName>
    </submittedName>
</protein>
<evidence type="ECO:0000313" key="3">
    <source>
        <dbReference type="EMBL" id="KAG5192240.1"/>
    </source>
</evidence>
<proteinExistence type="predicted"/>
<dbReference type="EMBL" id="JAFCMP010000009">
    <property type="protein sequence ID" value="KAG5192240.1"/>
    <property type="molecule type" value="Genomic_DNA"/>
</dbReference>
<accession>A0A835ZEI9</accession>
<feature type="compositionally biased region" description="Low complexity" evidence="1">
    <location>
        <begin position="838"/>
        <end position="863"/>
    </location>
</feature>
<dbReference type="Pfam" id="PF01417">
    <property type="entry name" value="ENTH"/>
    <property type="match status" value="1"/>
</dbReference>
<organism evidence="3 4">
    <name type="scientific">Tribonema minus</name>
    <dbReference type="NCBI Taxonomy" id="303371"/>
    <lineage>
        <taxon>Eukaryota</taxon>
        <taxon>Sar</taxon>
        <taxon>Stramenopiles</taxon>
        <taxon>Ochrophyta</taxon>
        <taxon>PX clade</taxon>
        <taxon>Xanthophyceae</taxon>
        <taxon>Tribonematales</taxon>
        <taxon>Tribonemataceae</taxon>
        <taxon>Tribonema</taxon>
    </lineage>
</organism>
<feature type="compositionally biased region" description="Pro residues" evidence="1">
    <location>
        <begin position="792"/>
        <end position="805"/>
    </location>
</feature>
<feature type="domain" description="UDENN" evidence="2">
    <location>
        <begin position="22"/>
        <end position="444"/>
    </location>
</feature>
<dbReference type="PANTHER" id="PTHR15288">
    <property type="entry name" value="DENN DOMAIN-CONTAINING PROTEIN 2"/>
    <property type="match status" value="1"/>
</dbReference>
<evidence type="ECO:0000259" key="2">
    <source>
        <dbReference type="PROSITE" id="PS50211"/>
    </source>
</evidence>
<dbReference type="PROSITE" id="PS50211">
    <property type="entry name" value="DENN"/>
    <property type="match status" value="1"/>
</dbReference>
<sequence>MPPAGISKGSSGSCDGSVPLFECFFIASMMAEPDTMPSNSVDACFNYTEGLRARVIWSLGGSSNTRIQPEDAFPYCFPLQRATMPRSVESFESESYSFALYDRQGGLMYGVCRYMLPCGPGGRYDVVGKRVPQVLCLLSRHPHLSLFHQVLLTAQSIRLLSQAAGTLITVHPPNACTMDKLATLLTQFKDSEGLRLGHARLGPRTLIQLLLAILLERRIIMVARHGSTLRACMHAALAMLYPFAWRFPFAAEVPVGRLGALVWSPAPYMYGIREEHFQSDLQKLRAQQEQPIGSVVYVMLEQGGLEVEAGHQMPMDLCANVKERVASTVQKLDKNDMVGALLSEVKDVYTRISSSSKRQRMGHDMLTKDDAELQGAFMSFFLGLVGDFSILISNATGSFEPKLFMLRRADRGDSELVLSFLSEFIRTGIFMAFADTRMLERIDASGGLRRGMSANPGSTNVAGRLNEDPTVHPAAARILGSSQHMGVGSDYAHIAIREMMAVCEEAKDNTIFHGVMRAIWARLIDFRHSGSKWRQGGKALWLLRHLLLRGPKATLGFAIERFDEILEATSPADDPQLLYFSVKRMKLQLVRQAKPRHGSGGAMGIFTGSSTSEARGAEALQTMARAVLALPVGLLSQGSESGYSQSWCEEPSKNTTSVSPPSQPFRPWPVLTEPPPPQQLPPPPLQPAAPPAPQMTTPLPPQRMAQPPPPPSTMAQPQQHQQMLAQQAALAQQQRQQQQQQQQASPASRPAAWDPFASAAPLVPQAWQPTQPQPFAAAPTLLWQVPSAQQPQPLPPQMYQPPPSQPAAHPFDRGSSPQQFSSLPLQQQQQQHRHHHQQLYASGGTPPSPFSSPQQQQQQQQQQYHTMQTGVRAPPSPTQRSPVPPPDWAAMPAVQPMKPLPPPQPQQATQQSSARPLAFDPFADPQQAPRTQPDPFAQRTWPPHL</sequence>
<dbReference type="SMART" id="SM00799">
    <property type="entry name" value="DENN"/>
    <property type="match status" value="1"/>
</dbReference>
<dbReference type="Gene3D" id="3.40.50.11500">
    <property type="match status" value="1"/>
</dbReference>
<dbReference type="InterPro" id="IPR013809">
    <property type="entry name" value="ENTH"/>
</dbReference>
<dbReference type="InterPro" id="IPR008942">
    <property type="entry name" value="ENTH_VHS"/>
</dbReference>
<feature type="compositionally biased region" description="Pro residues" evidence="1">
    <location>
        <begin position="874"/>
        <end position="887"/>
    </location>
</feature>
<feature type="region of interest" description="Disordered" evidence="1">
    <location>
        <begin position="640"/>
        <end position="945"/>
    </location>
</feature>
<dbReference type="Gene3D" id="1.25.40.90">
    <property type="match status" value="1"/>
</dbReference>
<gene>
    <name evidence="3" type="ORF">JKP88DRAFT_352029</name>
</gene>
<evidence type="ECO:0000313" key="4">
    <source>
        <dbReference type="Proteomes" id="UP000664859"/>
    </source>
</evidence>
<reference evidence="3" key="1">
    <citation type="submission" date="2021-02" db="EMBL/GenBank/DDBJ databases">
        <title>First Annotated Genome of the Yellow-green Alga Tribonema minus.</title>
        <authorList>
            <person name="Mahan K.M."/>
        </authorList>
    </citation>
    <scope>NUCLEOTIDE SEQUENCE</scope>
    <source>
        <strain evidence="3">UTEX B ZZ1240</strain>
    </source>
</reference>
<feature type="compositionally biased region" description="Low complexity" evidence="1">
    <location>
        <begin position="713"/>
        <end position="752"/>
    </location>
</feature>
<comment type="caution">
    <text evidence="3">The sequence shown here is derived from an EMBL/GenBank/DDBJ whole genome shotgun (WGS) entry which is preliminary data.</text>
</comment>
<keyword evidence="4" id="KW-1185">Reference proteome</keyword>
<dbReference type="PANTHER" id="PTHR15288:SF0">
    <property type="entry name" value="UDENN DOMAIN-CONTAINING PROTEIN"/>
    <property type="match status" value="1"/>
</dbReference>
<dbReference type="Pfam" id="PF02141">
    <property type="entry name" value="DENN"/>
    <property type="match status" value="1"/>
</dbReference>
<dbReference type="Gene3D" id="3.30.450.200">
    <property type="match status" value="1"/>
</dbReference>
<dbReference type="InterPro" id="IPR001194">
    <property type="entry name" value="cDENN_dom"/>
</dbReference>
<dbReference type="InterPro" id="IPR043153">
    <property type="entry name" value="DENN_C"/>
</dbReference>
<evidence type="ECO:0000256" key="1">
    <source>
        <dbReference type="SAM" id="MobiDB-lite"/>
    </source>
</evidence>
<feature type="compositionally biased region" description="Low complexity" evidence="1">
    <location>
        <begin position="764"/>
        <end position="791"/>
    </location>
</feature>
<dbReference type="AlphaFoldDB" id="A0A835ZEI9"/>